<dbReference type="Pfam" id="PF17892">
    <property type="entry name" value="Cadherin_5"/>
    <property type="match status" value="2"/>
</dbReference>
<dbReference type="NCBIfam" id="NF012211">
    <property type="entry name" value="tand_rpt_95"/>
    <property type="match status" value="2"/>
</dbReference>
<sequence length="845" mass="90295">MSTSSQSENTGNNEENTRLNPGDSEAIQNQAPITGETVNLLGSEDQDFVITTEQLLANATDANNDNLSVINLSVSSGVLLANNNGTWTLTPVANFSGQVQLSYDISDGQASVSTTANINVVATNDAPVVTSVVNLSGTKDQALTITTAQLLANATDIDSNNLSVVNLSAGSNVTLVDNNNGTWTLTPAANFNGRVQLHYNVSDGQTNVPAVANINITPVDDFTSTIATTGELTLGNVTTGDIESIHDTDWFRIHLDANTNYQINLEGQPTDSGTLSDTYFRGIYNASGDRIDNTTNDDGGQSLNSQLIFSAVESGTYYLSAGAYSSRMGTYSLSVNEATTVSDDFVSTIDTTGELTLNSVATGSIDSAGDTDWFRIYLSANATYQINLEGLPTYAGTLSDTYFRGIYDANGNMISGTDDDDNGFSFNSQLVFNTTESGAYYLSAGAFQSNIGTYSLRITKDDFASTTDTIGRITLGNVARGDIEIAHDTDWFRIVLDANTDYQIDLEGTPTGSGTLSDTYFRGIYDASGNKINNTINDDTAHSVNSQLIFNTAESGTYYLSAGAFDRNIGTYALSINKVVSIPIADDFASTIDTTGEIEIGHTVKGRIELAGDTDWFRVDLTANTKYQINLEGAPTYSGTLGDAYFRGIYDSNGDPLGDFYDADGNLVSGTDNDDGGYLKNSQFDYAPTVSGTYYLSAGGFQSNVGTYSISIHEVTLVVDENDDFTSTINTTGELALGDVVTGNIELENDTDWFRVNLDAYTDYQINLEGLPTDAGTLSDPYFRGIYDAGGNKIRNTTNDDSDEQTTANSQLNFSTIESAVYYLSAGAFSDNTGTYSLSISEIVI</sequence>
<dbReference type="RefSeq" id="WP_071565025.1">
    <property type="nucleotide sequence ID" value="NZ_CAESAR020000025.1"/>
</dbReference>
<dbReference type="Gene3D" id="2.60.40.2810">
    <property type="match status" value="2"/>
</dbReference>
<proteinExistence type="predicted"/>
<dbReference type="InterPro" id="IPR041690">
    <property type="entry name" value="Cadherin_5"/>
</dbReference>
<feature type="compositionally biased region" description="Polar residues" evidence="1">
    <location>
        <begin position="1"/>
        <end position="14"/>
    </location>
</feature>
<name>A0A1J5U5G5_9GAMM</name>
<dbReference type="OrthoDB" id="5904351at2"/>
<evidence type="ECO:0000259" key="2">
    <source>
        <dbReference type="Pfam" id="PF17892"/>
    </source>
</evidence>
<evidence type="ECO:0000256" key="1">
    <source>
        <dbReference type="SAM" id="MobiDB-lite"/>
    </source>
</evidence>
<dbReference type="AlphaFoldDB" id="A0A1J5U5G5"/>
<dbReference type="Gene3D" id="2.60.120.380">
    <property type="match status" value="5"/>
</dbReference>
<dbReference type="SUPFAM" id="SSF89260">
    <property type="entry name" value="Collagen-binding domain"/>
    <property type="match status" value="2"/>
</dbReference>
<evidence type="ECO:0000313" key="4">
    <source>
        <dbReference type="Proteomes" id="UP000182798"/>
    </source>
</evidence>
<accession>A0A1J5U5G5</accession>
<protein>
    <recommendedName>
        <fullName evidence="2">Cadherin-like domain-containing protein</fullName>
    </recommendedName>
</protein>
<comment type="caution">
    <text evidence="3">The sequence shown here is derived from an EMBL/GenBank/DDBJ whole genome shotgun (WGS) entry which is preliminary data.</text>
</comment>
<feature type="domain" description="Cadherin-like" evidence="2">
    <location>
        <begin position="123"/>
        <end position="217"/>
    </location>
</feature>
<evidence type="ECO:0000313" key="3">
    <source>
        <dbReference type="EMBL" id="OIR24062.1"/>
    </source>
</evidence>
<dbReference type="Proteomes" id="UP000182798">
    <property type="component" value="Unassembled WGS sequence"/>
</dbReference>
<dbReference type="EMBL" id="MIQH01000873">
    <property type="protein sequence ID" value="OIR24062.1"/>
    <property type="molecule type" value="Genomic_DNA"/>
</dbReference>
<organism evidence="3 4">
    <name type="scientific">Bathymodiolus thermophilus thioautotrophic gill symbiont</name>
    <dbReference type="NCBI Taxonomy" id="2360"/>
    <lineage>
        <taxon>Bacteria</taxon>
        <taxon>Pseudomonadati</taxon>
        <taxon>Pseudomonadota</taxon>
        <taxon>Gammaproteobacteria</taxon>
        <taxon>sulfur-oxidizing symbionts</taxon>
    </lineage>
</organism>
<gene>
    <name evidence="3" type="ORF">BGC33_09225</name>
</gene>
<feature type="region of interest" description="Disordered" evidence="1">
    <location>
        <begin position="1"/>
        <end position="26"/>
    </location>
</feature>
<reference evidence="4" key="1">
    <citation type="submission" date="2016-09" db="EMBL/GenBank/DDBJ databases">
        <title>Genome Sequence of Bathymodiolus thermophilus sulfur-oxidizing gill endosymbiont.</title>
        <authorList>
            <person name="Ponnudurai R."/>
            <person name="Kleiner M."/>
            <person name="Sayavedra L."/>
            <person name="Thuermer A."/>
            <person name="Felbeck H."/>
            <person name="Schlueter R."/>
            <person name="Schweder T."/>
            <person name="Markert S."/>
        </authorList>
    </citation>
    <scope>NUCLEOTIDE SEQUENCE [LARGE SCALE GENOMIC DNA]</scope>
    <source>
        <strain evidence="4">BAT/CrabSpa'14</strain>
    </source>
</reference>
<feature type="domain" description="Cadherin-like" evidence="2">
    <location>
        <begin position="29"/>
        <end position="120"/>
    </location>
</feature>